<keyword evidence="2" id="KW-1185">Reference proteome</keyword>
<evidence type="ECO:0008006" key="3">
    <source>
        <dbReference type="Google" id="ProtNLM"/>
    </source>
</evidence>
<name>A0ABR2MK53_9ASPA</name>
<dbReference type="Proteomes" id="UP001412067">
    <property type="component" value="Unassembled WGS sequence"/>
</dbReference>
<evidence type="ECO:0000313" key="1">
    <source>
        <dbReference type="EMBL" id="KAK8964441.1"/>
    </source>
</evidence>
<comment type="caution">
    <text evidence="1">The sequence shown here is derived from an EMBL/GenBank/DDBJ whole genome shotgun (WGS) entry which is preliminary data.</text>
</comment>
<reference evidence="1 2" key="1">
    <citation type="journal article" date="2022" name="Nat. Plants">
        <title>Genomes of leafy and leafless Platanthera orchids illuminate the evolution of mycoheterotrophy.</title>
        <authorList>
            <person name="Li M.H."/>
            <person name="Liu K.W."/>
            <person name="Li Z."/>
            <person name="Lu H.C."/>
            <person name="Ye Q.L."/>
            <person name="Zhang D."/>
            <person name="Wang J.Y."/>
            <person name="Li Y.F."/>
            <person name="Zhong Z.M."/>
            <person name="Liu X."/>
            <person name="Yu X."/>
            <person name="Liu D.K."/>
            <person name="Tu X.D."/>
            <person name="Liu B."/>
            <person name="Hao Y."/>
            <person name="Liao X.Y."/>
            <person name="Jiang Y.T."/>
            <person name="Sun W.H."/>
            <person name="Chen J."/>
            <person name="Chen Y.Q."/>
            <person name="Ai Y."/>
            <person name="Zhai J.W."/>
            <person name="Wu S.S."/>
            <person name="Zhou Z."/>
            <person name="Hsiao Y.Y."/>
            <person name="Wu W.L."/>
            <person name="Chen Y.Y."/>
            <person name="Lin Y.F."/>
            <person name="Hsu J.L."/>
            <person name="Li C.Y."/>
            <person name="Wang Z.W."/>
            <person name="Zhao X."/>
            <person name="Zhong W.Y."/>
            <person name="Ma X.K."/>
            <person name="Ma L."/>
            <person name="Huang J."/>
            <person name="Chen G.Z."/>
            <person name="Huang M.Z."/>
            <person name="Huang L."/>
            <person name="Peng D.H."/>
            <person name="Luo Y.B."/>
            <person name="Zou S.Q."/>
            <person name="Chen S.P."/>
            <person name="Lan S."/>
            <person name="Tsai W.C."/>
            <person name="Van de Peer Y."/>
            <person name="Liu Z.J."/>
        </authorList>
    </citation>
    <scope>NUCLEOTIDE SEQUENCE [LARGE SCALE GENOMIC DNA]</scope>
    <source>
        <strain evidence="1">Lor288</strain>
    </source>
</reference>
<organism evidence="1 2">
    <name type="scientific">Platanthera guangdongensis</name>
    <dbReference type="NCBI Taxonomy" id="2320717"/>
    <lineage>
        <taxon>Eukaryota</taxon>
        <taxon>Viridiplantae</taxon>
        <taxon>Streptophyta</taxon>
        <taxon>Embryophyta</taxon>
        <taxon>Tracheophyta</taxon>
        <taxon>Spermatophyta</taxon>
        <taxon>Magnoliopsida</taxon>
        <taxon>Liliopsida</taxon>
        <taxon>Asparagales</taxon>
        <taxon>Orchidaceae</taxon>
        <taxon>Orchidoideae</taxon>
        <taxon>Orchideae</taxon>
        <taxon>Orchidinae</taxon>
        <taxon>Platanthera</taxon>
    </lineage>
</organism>
<sequence>MAALALFLFNSVLSTAFFVLVKHFFFFQTYSLIKISQFSNCTSPFPWREAGRSKHTCRTTAVMVSFDKFT</sequence>
<gene>
    <name evidence="1" type="ORF">KSP40_PGU012323</name>
</gene>
<dbReference type="EMBL" id="JBBWWR010000007">
    <property type="protein sequence ID" value="KAK8964441.1"/>
    <property type="molecule type" value="Genomic_DNA"/>
</dbReference>
<proteinExistence type="predicted"/>
<evidence type="ECO:0000313" key="2">
    <source>
        <dbReference type="Proteomes" id="UP001412067"/>
    </source>
</evidence>
<protein>
    <recommendedName>
        <fullName evidence="3">Secreted protein</fullName>
    </recommendedName>
</protein>
<accession>A0ABR2MK53</accession>